<proteinExistence type="predicted"/>
<dbReference type="EMBL" id="JAGGKX010000025">
    <property type="protein sequence ID" value="MBP1971361.1"/>
    <property type="molecule type" value="Genomic_DNA"/>
</dbReference>
<feature type="region of interest" description="Disordered" evidence="1">
    <location>
        <begin position="31"/>
        <end position="60"/>
    </location>
</feature>
<dbReference type="PROSITE" id="PS51257">
    <property type="entry name" value="PROKAR_LIPOPROTEIN"/>
    <property type="match status" value="1"/>
</dbReference>
<name>A0ABS4IM37_9BACI</name>
<evidence type="ECO:0000313" key="3">
    <source>
        <dbReference type="EMBL" id="MBP1971361.1"/>
    </source>
</evidence>
<accession>A0ABS4IM37</accession>
<gene>
    <name evidence="3" type="ORF">J2Z83_003500</name>
</gene>
<keyword evidence="4" id="KW-1185">Reference proteome</keyword>
<reference evidence="3 4" key="1">
    <citation type="submission" date="2021-03" db="EMBL/GenBank/DDBJ databases">
        <title>Genomic Encyclopedia of Type Strains, Phase IV (KMG-IV): sequencing the most valuable type-strain genomes for metagenomic binning, comparative biology and taxonomic classification.</title>
        <authorList>
            <person name="Goeker M."/>
        </authorList>
    </citation>
    <scope>NUCLEOTIDE SEQUENCE [LARGE SCALE GENOMIC DNA]</scope>
    <source>
        <strain evidence="3 4">DSM 25609</strain>
    </source>
</reference>
<evidence type="ECO:0000256" key="2">
    <source>
        <dbReference type="SAM" id="SignalP"/>
    </source>
</evidence>
<sequence>MFNGTKRNLTLIFMAITLMIVMAACGGEDEVEAGPSGVDTNTDSGNIEETEEPEEQGPTLIDVEESGEVELELGEGANFNDGYIVIVEGAQYIDYSQVVGFQAEGDGIYLALEIRAKHQKEDNFEVYQRLMSLKDTNGNEYEPIVNMNLNNIDDWVYDELTGVAVFDITDSDSDTHYFELETKVSDGKAVFSIESDDIKPVEN</sequence>
<protein>
    <recommendedName>
        <fullName evidence="5">DUF4352 domain-containing protein</fullName>
    </recommendedName>
</protein>
<organism evidence="3 4">
    <name type="scientific">Virgibacillus natechei</name>
    <dbReference type="NCBI Taxonomy" id="1216297"/>
    <lineage>
        <taxon>Bacteria</taxon>
        <taxon>Bacillati</taxon>
        <taxon>Bacillota</taxon>
        <taxon>Bacilli</taxon>
        <taxon>Bacillales</taxon>
        <taxon>Bacillaceae</taxon>
        <taxon>Virgibacillus</taxon>
    </lineage>
</organism>
<keyword evidence="2" id="KW-0732">Signal</keyword>
<dbReference type="RefSeq" id="WP_209464424.1">
    <property type="nucleotide sequence ID" value="NZ_CP110224.1"/>
</dbReference>
<evidence type="ECO:0008006" key="5">
    <source>
        <dbReference type="Google" id="ProtNLM"/>
    </source>
</evidence>
<feature type="chain" id="PRO_5045323826" description="DUF4352 domain-containing protein" evidence="2">
    <location>
        <begin position="24"/>
        <end position="203"/>
    </location>
</feature>
<dbReference type="Proteomes" id="UP001519345">
    <property type="component" value="Unassembled WGS sequence"/>
</dbReference>
<evidence type="ECO:0000256" key="1">
    <source>
        <dbReference type="SAM" id="MobiDB-lite"/>
    </source>
</evidence>
<comment type="caution">
    <text evidence="3">The sequence shown here is derived from an EMBL/GenBank/DDBJ whole genome shotgun (WGS) entry which is preliminary data.</text>
</comment>
<feature type="compositionally biased region" description="Acidic residues" evidence="1">
    <location>
        <begin position="46"/>
        <end position="55"/>
    </location>
</feature>
<evidence type="ECO:0000313" key="4">
    <source>
        <dbReference type="Proteomes" id="UP001519345"/>
    </source>
</evidence>
<feature type="signal peptide" evidence="2">
    <location>
        <begin position="1"/>
        <end position="23"/>
    </location>
</feature>